<feature type="domain" description="U3 small nucleolar RNA-associated protein 6 N-terminal" evidence="5">
    <location>
        <begin position="9"/>
        <end position="87"/>
    </location>
</feature>
<name>A0A7J7LDV8_9MAGN</name>
<evidence type="ECO:0000256" key="1">
    <source>
        <dbReference type="ARBA" id="ARBA00004604"/>
    </source>
</evidence>
<organism evidence="6 7">
    <name type="scientific">Kingdonia uniflora</name>
    <dbReference type="NCBI Taxonomy" id="39325"/>
    <lineage>
        <taxon>Eukaryota</taxon>
        <taxon>Viridiplantae</taxon>
        <taxon>Streptophyta</taxon>
        <taxon>Embryophyta</taxon>
        <taxon>Tracheophyta</taxon>
        <taxon>Spermatophyta</taxon>
        <taxon>Magnoliopsida</taxon>
        <taxon>Ranunculales</taxon>
        <taxon>Circaeasteraceae</taxon>
        <taxon>Kingdonia</taxon>
    </lineage>
</organism>
<dbReference type="OrthoDB" id="28112at2759"/>
<dbReference type="Pfam" id="PF08640">
    <property type="entry name" value="U3_assoc_6"/>
    <property type="match status" value="1"/>
</dbReference>
<evidence type="ECO:0000313" key="7">
    <source>
        <dbReference type="Proteomes" id="UP000541444"/>
    </source>
</evidence>
<keyword evidence="2" id="KW-0698">rRNA processing</keyword>
<keyword evidence="7" id="KW-1185">Reference proteome</keyword>
<comment type="caution">
    <text evidence="6">The sequence shown here is derived from an EMBL/GenBank/DDBJ whole genome shotgun (WGS) entry which is preliminary data.</text>
</comment>
<reference evidence="6 7" key="1">
    <citation type="journal article" date="2020" name="IScience">
        <title>Genome Sequencing of the Endangered Kingdonia uniflora (Circaeasteraceae, Ranunculales) Reveals Potential Mechanisms of Evolutionary Specialization.</title>
        <authorList>
            <person name="Sun Y."/>
            <person name="Deng T."/>
            <person name="Zhang A."/>
            <person name="Moore M.J."/>
            <person name="Landis J.B."/>
            <person name="Lin N."/>
            <person name="Zhang H."/>
            <person name="Zhang X."/>
            <person name="Huang J."/>
            <person name="Zhang X."/>
            <person name="Sun H."/>
            <person name="Wang H."/>
        </authorList>
    </citation>
    <scope>NUCLEOTIDE SEQUENCE [LARGE SCALE GENOMIC DNA]</scope>
    <source>
        <strain evidence="6">TB1705</strain>
        <tissue evidence="6">Leaf</tissue>
    </source>
</reference>
<dbReference type="EMBL" id="JACGCM010002347">
    <property type="protein sequence ID" value="KAF6140861.1"/>
    <property type="molecule type" value="Genomic_DNA"/>
</dbReference>
<gene>
    <name evidence="6" type="ORF">GIB67_042274</name>
</gene>
<dbReference type="InterPro" id="IPR055347">
    <property type="entry name" value="UTP6_N"/>
</dbReference>
<dbReference type="Proteomes" id="UP000541444">
    <property type="component" value="Unassembled WGS sequence"/>
</dbReference>
<accession>A0A7J7LDV8</accession>
<keyword evidence="3" id="KW-0677">Repeat</keyword>
<dbReference type="PANTHER" id="PTHR23271:SF1">
    <property type="entry name" value="U3 SMALL NUCLEOLAR RNA-ASSOCIATED PROTEIN 6 HOMOLOG"/>
    <property type="match status" value="1"/>
</dbReference>
<dbReference type="InterPro" id="IPR013949">
    <property type="entry name" value="Utp6"/>
</dbReference>
<keyword evidence="4" id="KW-0539">Nucleus</keyword>
<evidence type="ECO:0000259" key="5">
    <source>
        <dbReference type="Pfam" id="PF08640"/>
    </source>
</evidence>
<evidence type="ECO:0000313" key="6">
    <source>
        <dbReference type="EMBL" id="KAF6140861.1"/>
    </source>
</evidence>
<dbReference type="GO" id="GO:0030515">
    <property type="term" value="F:snoRNA binding"/>
    <property type="evidence" value="ECO:0007669"/>
    <property type="project" value="InterPro"/>
</dbReference>
<dbReference type="AlphaFoldDB" id="A0A7J7LDV8"/>
<evidence type="ECO:0000256" key="2">
    <source>
        <dbReference type="ARBA" id="ARBA00022552"/>
    </source>
</evidence>
<dbReference type="GO" id="GO:0032040">
    <property type="term" value="C:small-subunit processome"/>
    <property type="evidence" value="ECO:0007669"/>
    <property type="project" value="TreeGrafter"/>
</dbReference>
<evidence type="ECO:0000256" key="3">
    <source>
        <dbReference type="ARBA" id="ARBA00022737"/>
    </source>
</evidence>
<dbReference type="GO" id="GO:0000462">
    <property type="term" value="P:maturation of SSU-rRNA from tricistronic rRNA transcript (SSU-rRNA, 5.8S rRNA, LSU-rRNA)"/>
    <property type="evidence" value="ECO:0007669"/>
    <property type="project" value="InterPro"/>
</dbReference>
<sequence>MADVVQYRLEKTLIELEDLERKGIFSRAELAEIVKKRRKFEYSLKRPSPLKQDYLTFIDYEKHLHQLRCLRARSIARELKESGTKKRLKKSVSDDAGILRILGIFRLAVMRFKGDIDLWFRYLEFCREHGHGRMKKV</sequence>
<dbReference type="PANTHER" id="PTHR23271">
    <property type="entry name" value="HEPATOCELLULAR CARCINOMA-ASSOCIATED ANTIGEN 66"/>
    <property type="match status" value="1"/>
</dbReference>
<comment type="subcellular location">
    <subcellularLocation>
        <location evidence="1">Nucleus</location>
        <location evidence="1">Nucleolus</location>
    </subcellularLocation>
</comment>
<evidence type="ECO:0000256" key="4">
    <source>
        <dbReference type="ARBA" id="ARBA00023242"/>
    </source>
</evidence>
<protein>
    <recommendedName>
        <fullName evidence="5">U3 small nucleolar RNA-associated protein 6 N-terminal domain-containing protein</fullName>
    </recommendedName>
</protein>
<dbReference type="GO" id="GO:0034388">
    <property type="term" value="C:Pwp2p-containing subcomplex of 90S preribosome"/>
    <property type="evidence" value="ECO:0007669"/>
    <property type="project" value="TreeGrafter"/>
</dbReference>
<proteinExistence type="predicted"/>